<dbReference type="Pfam" id="PF02055">
    <property type="entry name" value="Glyco_hydro_30"/>
    <property type="match status" value="1"/>
</dbReference>
<dbReference type="PRINTS" id="PR00843">
    <property type="entry name" value="GLHYDRLASE30"/>
</dbReference>
<evidence type="ECO:0000313" key="7">
    <source>
        <dbReference type="EMBL" id="TVY05678.1"/>
    </source>
</evidence>
<dbReference type="GO" id="GO:0016020">
    <property type="term" value="C:membrane"/>
    <property type="evidence" value="ECO:0007669"/>
    <property type="project" value="GOC"/>
</dbReference>
<dbReference type="InterPro" id="IPR013780">
    <property type="entry name" value="Glyco_hydro_b"/>
</dbReference>
<dbReference type="GO" id="GO:0004348">
    <property type="term" value="F:glucosylceramidase activity"/>
    <property type="evidence" value="ECO:0007669"/>
    <property type="project" value="InterPro"/>
</dbReference>
<dbReference type="Pfam" id="PF17189">
    <property type="entry name" value="Glyco_hydro_30C"/>
    <property type="match status" value="1"/>
</dbReference>
<dbReference type="Gene3D" id="3.20.20.80">
    <property type="entry name" value="Glycosidases"/>
    <property type="match status" value="1"/>
</dbReference>
<organism evidence="7 8">
    <name type="scientific">Paenibacillus cremeus</name>
    <dbReference type="NCBI Taxonomy" id="2163881"/>
    <lineage>
        <taxon>Bacteria</taxon>
        <taxon>Bacillati</taxon>
        <taxon>Bacillota</taxon>
        <taxon>Bacilli</taxon>
        <taxon>Bacillales</taxon>
        <taxon>Paenibacillaceae</taxon>
        <taxon>Paenibacillus</taxon>
    </lineage>
</organism>
<dbReference type="Gene3D" id="2.60.40.1180">
    <property type="entry name" value="Golgi alpha-mannosidase II"/>
    <property type="match status" value="1"/>
</dbReference>
<dbReference type="RefSeq" id="WP_144853722.1">
    <property type="nucleotide sequence ID" value="NZ_VNJI01000053.1"/>
</dbReference>
<keyword evidence="8" id="KW-1185">Reference proteome</keyword>
<dbReference type="InterPro" id="IPR033452">
    <property type="entry name" value="GH30_C"/>
</dbReference>
<dbReference type="EMBL" id="VNJI01000053">
    <property type="protein sequence ID" value="TVY05678.1"/>
    <property type="molecule type" value="Genomic_DNA"/>
</dbReference>
<evidence type="ECO:0000313" key="8">
    <source>
        <dbReference type="Proteomes" id="UP000317036"/>
    </source>
</evidence>
<reference evidence="7 8" key="1">
    <citation type="submission" date="2019-07" db="EMBL/GenBank/DDBJ databases">
        <authorList>
            <person name="Kim J."/>
        </authorList>
    </citation>
    <scope>NUCLEOTIDE SEQUENCE [LARGE SCALE GENOMIC DNA]</scope>
    <source>
        <strain evidence="7 8">JC52</strain>
    </source>
</reference>
<evidence type="ECO:0000256" key="4">
    <source>
        <dbReference type="RuleBase" id="RU361188"/>
    </source>
</evidence>
<gene>
    <name evidence="7" type="ORF">FPZ49_28815</name>
</gene>
<dbReference type="InterPro" id="IPR017853">
    <property type="entry name" value="GH"/>
</dbReference>
<dbReference type="InterPro" id="IPR033453">
    <property type="entry name" value="Glyco_hydro_30_TIM-barrel"/>
</dbReference>
<accession>A0A559K0L7</accession>
<evidence type="ECO:0000256" key="3">
    <source>
        <dbReference type="ARBA" id="ARBA00022801"/>
    </source>
</evidence>
<dbReference type="PANTHER" id="PTHR11069">
    <property type="entry name" value="GLUCOSYLCERAMIDASE"/>
    <property type="match status" value="1"/>
</dbReference>
<evidence type="ECO:0000259" key="6">
    <source>
        <dbReference type="Pfam" id="PF17189"/>
    </source>
</evidence>
<keyword evidence="2" id="KW-0732">Signal</keyword>
<feature type="domain" description="Glycosyl hydrolase family 30 TIM-barrel" evidence="5">
    <location>
        <begin position="45"/>
        <end position="379"/>
    </location>
</feature>
<feature type="domain" description="Glycosyl hydrolase family 30 beta sandwich" evidence="6">
    <location>
        <begin position="382"/>
        <end position="443"/>
    </location>
</feature>
<proteinExistence type="inferred from homology"/>
<dbReference type="AlphaFoldDB" id="A0A559K0L7"/>
<keyword evidence="3 4" id="KW-0378">Hydrolase</keyword>
<keyword evidence="4" id="KW-0326">Glycosidase</keyword>
<evidence type="ECO:0000256" key="1">
    <source>
        <dbReference type="ARBA" id="ARBA00005382"/>
    </source>
</evidence>
<evidence type="ECO:0000256" key="2">
    <source>
        <dbReference type="ARBA" id="ARBA00022729"/>
    </source>
</evidence>
<dbReference type="OrthoDB" id="9806701at2"/>
<dbReference type="PANTHER" id="PTHR11069:SF23">
    <property type="entry name" value="LYSOSOMAL ACID GLUCOSYLCERAMIDASE"/>
    <property type="match status" value="1"/>
</dbReference>
<sequence>MKMITTTYDGKVKKTTERDVQWIQDDISVENRVVNIYPQVEFQEIIGFGGAFTEASGYVLSKMSEKSRHEIIESYFGSSGIGYTTCRLHLDSCDFALGNYSAITDPNDFELKTFSLARDEEYILPLVRMAQQNGKEELQFLLSPWSPPAFMKTNKQKNGGGKLLPEYRTMWGQYMAKYVKAYWDMGINITMLSVQNEANATQKWDSCVYSGQEEMEFVRDYLGPAMEEAGAHDVQILVWDHNKERVFERMSEALADKEADKYVGGVAFHWYSGDHFEAVALVSRCFPGKKLIFSEGAFEYIPSEGIDQLDHAQAYAHQMIGNFNAGMHAAMDWNLALDKDGGPNHVNNLAIAPIMCDVQNDMYEVQLSHTYLGHFSKYIRPGAKRIGHSTYRGDLEVTAFKNPDGSIAAVVLNRTKNDIRYRLRFCGKLADELIANKESITTLLIQEQH</sequence>
<evidence type="ECO:0000259" key="5">
    <source>
        <dbReference type="Pfam" id="PF02055"/>
    </source>
</evidence>
<comment type="similarity">
    <text evidence="1 4">Belongs to the glycosyl hydrolase 30 family.</text>
</comment>
<comment type="caution">
    <text evidence="7">The sequence shown here is derived from an EMBL/GenBank/DDBJ whole genome shotgun (WGS) entry which is preliminary data.</text>
</comment>
<name>A0A559K0L7_9BACL</name>
<dbReference type="InterPro" id="IPR001139">
    <property type="entry name" value="Glyco_hydro_30"/>
</dbReference>
<protein>
    <submittedName>
        <fullName evidence="7">Glucosylceramidase</fullName>
    </submittedName>
</protein>
<dbReference type="SUPFAM" id="SSF51445">
    <property type="entry name" value="(Trans)glycosidases"/>
    <property type="match status" value="1"/>
</dbReference>
<dbReference type="Proteomes" id="UP000317036">
    <property type="component" value="Unassembled WGS sequence"/>
</dbReference>
<dbReference type="GO" id="GO:0006680">
    <property type="term" value="P:glucosylceramide catabolic process"/>
    <property type="evidence" value="ECO:0007669"/>
    <property type="project" value="TreeGrafter"/>
</dbReference>